<dbReference type="PANTHER" id="PTHR10683">
    <property type="entry name" value="TRANSALDOLASE"/>
    <property type="match status" value="1"/>
</dbReference>
<evidence type="ECO:0008006" key="4">
    <source>
        <dbReference type="Google" id="ProtNLM"/>
    </source>
</evidence>
<dbReference type="GO" id="GO:0005975">
    <property type="term" value="P:carbohydrate metabolic process"/>
    <property type="evidence" value="ECO:0007669"/>
    <property type="project" value="InterPro"/>
</dbReference>
<name>A0A9W8N316_9PEZI</name>
<dbReference type="SUPFAM" id="SSF51569">
    <property type="entry name" value="Aldolase"/>
    <property type="match status" value="1"/>
</dbReference>
<comment type="caution">
    <text evidence="2">The sequence shown here is derived from an EMBL/GenBank/DDBJ whole genome shotgun (WGS) entry which is preliminary data.</text>
</comment>
<protein>
    <recommendedName>
        <fullName evidence="4">Transaldolase</fullName>
    </recommendedName>
</protein>
<sequence>MPQSILASHVGCTYIGLYINDLRVHFDATYIDENKGFPVANAAQRFYETRGQRTQVLAASLTSIEEVMMLSGVAHITVSPPLLYELSETSAETWEGDTGAAFKTAPAEVQDVDAASARDEAAWRLTFSKDKDGKSEAKLKDAVQLFSEKQDALEALVASYF</sequence>
<evidence type="ECO:0000313" key="3">
    <source>
        <dbReference type="Proteomes" id="UP001148614"/>
    </source>
</evidence>
<dbReference type="GO" id="GO:0009052">
    <property type="term" value="P:pentose-phosphate shunt, non-oxidative branch"/>
    <property type="evidence" value="ECO:0007669"/>
    <property type="project" value="TreeGrafter"/>
</dbReference>
<organism evidence="2 3">
    <name type="scientific">Xylaria arbuscula</name>
    <dbReference type="NCBI Taxonomy" id="114810"/>
    <lineage>
        <taxon>Eukaryota</taxon>
        <taxon>Fungi</taxon>
        <taxon>Dikarya</taxon>
        <taxon>Ascomycota</taxon>
        <taxon>Pezizomycotina</taxon>
        <taxon>Sordariomycetes</taxon>
        <taxon>Xylariomycetidae</taxon>
        <taxon>Xylariales</taxon>
        <taxon>Xylariaceae</taxon>
        <taxon>Xylaria</taxon>
    </lineage>
</organism>
<dbReference type="EMBL" id="JANPWZ010003713">
    <property type="protein sequence ID" value="KAJ3551548.1"/>
    <property type="molecule type" value="Genomic_DNA"/>
</dbReference>
<dbReference type="PANTHER" id="PTHR10683:SF34">
    <property type="entry name" value="TRANSALDOLASE"/>
    <property type="match status" value="1"/>
</dbReference>
<accession>A0A9W8N316</accession>
<dbReference type="GO" id="GO:0004801">
    <property type="term" value="F:transaldolase activity"/>
    <property type="evidence" value="ECO:0007669"/>
    <property type="project" value="TreeGrafter"/>
</dbReference>
<reference evidence="2" key="1">
    <citation type="submission" date="2022-07" db="EMBL/GenBank/DDBJ databases">
        <title>Genome Sequence of Xylaria arbuscula.</title>
        <authorList>
            <person name="Buettner E."/>
        </authorList>
    </citation>
    <scope>NUCLEOTIDE SEQUENCE</scope>
    <source>
        <strain evidence="2">VT107</strain>
    </source>
</reference>
<dbReference type="Proteomes" id="UP001148614">
    <property type="component" value="Unassembled WGS sequence"/>
</dbReference>
<dbReference type="Pfam" id="PF00923">
    <property type="entry name" value="TAL_FSA"/>
    <property type="match status" value="1"/>
</dbReference>
<dbReference type="InterPro" id="IPR001585">
    <property type="entry name" value="TAL/FSA"/>
</dbReference>
<dbReference type="VEuPathDB" id="FungiDB:F4678DRAFT_452669"/>
<proteinExistence type="predicted"/>
<keyword evidence="3" id="KW-1185">Reference proteome</keyword>
<gene>
    <name evidence="2" type="ORF">NPX13_g11334</name>
</gene>
<keyword evidence="1" id="KW-0704">Schiff base</keyword>
<evidence type="ECO:0000313" key="2">
    <source>
        <dbReference type="EMBL" id="KAJ3551548.1"/>
    </source>
</evidence>
<dbReference type="Gene3D" id="3.20.20.70">
    <property type="entry name" value="Aldolase class I"/>
    <property type="match status" value="1"/>
</dbReference>
<dbReference type="InterPro" id="IPR013785">
    <property type="entry name" value="Aldolase_TIM"/>
</dbReference>
<evidence type="ECO:0000256" key="1">
    <source>
        <dbReference type="ARBA" id="ARBA00023270"/>
    </source>
</evidence>
<dbReference type="AlphaFoldDB" id="A0A9W8N316"/>